<dbReference type="InterPro" id="IPR017439">
    <property type="entry name" value="Amidohydrolase"/>
</dbReference>
<dbReference type="Pfam" id="PF07687">
    <property type="entry name" value="M20_dimer"/>
    <property type="match status" value="1"/>
</dbReference>
<dbReference type="PANTHER" id="PTHR30575:SF0">
    <property type="entry name" value="XAA-ARG DIPEPTIDASE"/>
    <property type="match status" value="1"/>
</dbReference>
<dbReference type="InterPro" id="IPR052030">
    <property type="entry name" value="Peptidase_M20/M20A_hydrolases"/>
</dbReference>
<dbReference type="InterPro" id="IPR011650">
    <property type="entry name" value="Peptidase_M20_dimer"/>
</dbReference>
<proteinExistence type="inferred from homology"/>
<dbReference type="OrthoDB" id="6119954at2759"/>
<gene>
    <name evidence="3" type="ORF">PILCRDRAFT_185839</name>
</gene>
<dbReference type="Pfam" id="PF01546">
    <property type="entry name" value="Peptidase_M20"/>
    <property type="match status" value="1"/>
</dbReference>
<keyword evidence="4" id="KW-1185">Reference proteome</keyword>
<dbReference type="Gene3D" id="3.30.70.360">
    <property type="match status" value="1"/>
</dbReference>
<dbReference type="InterPro" id="IPR002933">
    <property type="entry name" value="Peptidase_M20"/>
</dbReference>
<dbReference type="Proteomes" id="UP000054166">
    <property type="component" value="Unassembled WGS sequence"/>
</dbReference>
<name>A0A0C3G2D2_PILCF</name>
<dbReference type="InParanoid" id="A0A0C3G2D2"/>
<dbReference type="NCBIfam" id="TIGR01891">
    <property type="entry name" value="amidohydrolases"/>
    <property type="match status" value="1"/>
</dbReference>
<evidence type="ECO:0000313" key="4">
    <source>
        <dbReference type="Proteomes" id="UP000054166"/>
    </source>
</evidence>
<evidence type="ECO:0000313" key="3">
    <source>
        <dbReference type="EMBL" id="KIM90515.1"/>
    </source>
</evidence>
<sequence>MSRHWTYPYIVLITNIRRPRTTGCSLISFTRHCDRVGSEFIPSLISFAFASTPRDTMKHKMQIGCFSSFTEWGRQSIKRPNSMVPGKTLRPVSSAQLEGLAESGEIDPSSCTHYGSSCDFSIGAKSLEMWREGPEKPPSYTTAALTDISRHDVMKTIEKKIDELDPELRKLSVQIHDNPELLFQERLAHDILTAFMETHGFAVTRHYLGLETAWRAEFTTGKSGRRVLGINSEMDALPGIGHACGHNLIAVSGVGVAIAVKVALQTHGISGKVVLLGTPGEEGGGGKIILLDRGGYKDMDACLMCHPATGSLNSATICSSLAMQSISVEYFGQTAHAAAAPWEGINALDAAFLAYSSISVLRQQIKPDHRVHGIVEGKNWAPNVIPDYAKMRWIIRAPTWSEVVTLRDRLKACFEAAAHATSCKTKISFDVDGYYDLRQNGILAQEFADVVQSFGTTTMFMEDAIASTDFGNVSYELPSIHPVFAIPSTNGGNHTPAFADAARTLEAHKACMTITKGLAMTGFRLLDDDAFFKRVKDAFELSG</sequence>
<reference evidence="3 4" key="1">
    <citation type="submission" date="2014-04" db="EMBL/GenBank/DDBJ databases">
        <authorList>
            <consortium name="DOE Joint Genome Institute"/>
            <person name="Kuo A."/>
            <person name="Tarkka M."/>
            <person name="Buscot F."/>
            <person name="Kohler A."/>
            <person name="Nagy L.G."/>
            <person name="Floudas D."/>
            <person name="Copeland A."/>
            <person name="Barry K.W."/>
            <person name="Cichocki N."/>
            <person name="Veneault-Fourrey C."/>
            <person name="LaButti K."/>
            <person name="Lindquist E.A."/>
            <person name="Lipzen A."/>
            <person name="Lundell T."/>
            <person name="Morin E."/>
            <person name="Murat C."/>
            <person name="Sun H."/>
            <person name="Tunlid A."/>
            <person name="Henrissat B."/>
            <person name="Grigoriev I.V."/>
            <person name="Hibbett D.S."/>
            <person name="Martin F."/>
            <person name="Nordberg H.P."/>
            <person name="Cantor M.N."/>
            <person name="Hua S.X."/>
        </authorList>
    </citation>
    <scope>NUCLEOTIDE SEQUENCE [LARGE SCALE GENOMIC DNA]</scope>
    <source>
        <strain evidence="3 4">F 1598</strain>
    </source>
</reference>
<dbReference type="CDD" id="cd05672">
    <property type="entry name" value="M20_ACY1L2-like"/>
    <property type="match status" value="1"/>
</dbReference>
<dbReference type="EMBL" id="KN832973">
    <property type="protein sequence ID" value="KIM90515.1"/>
    <property type="molecule type" value="Genomic_DNA"/>
</dbReference>
<dbReference type="SUPFAM" id="SSF53187">
    <property type="entry name" value="Zn-dependent exopeptidases"/>
    <property type="match status" value="1"/>
</dbReference>
<organism evidence="3 4">
    <name type="scientific">Piloderma croceum (strain F 1598)</name>
    <dbReference type="NCBI Taxonomy" id="765440"/>
    <lineage>
        <taxon>Eukaryota</taxon>
        <taxon>Fungi</taxon>
        <taxon>Dikarya</taxon>
        <taxon>Basidiomycota</taxon>
        <taxon>Agaricomycotina</taxon>
        <taxon>Agaricomycetes</taxon>
        <taxon>Agaricomycetidae</taxon>
        <taxon>Atheliales</taxon>
        <taxon>Atheliaceae</taxon>
        <taxon>Piloderma</taxon>
    </lineage>
</organism>
<dbReference type="GO" id="GO:0016805">
    <property type="term" value="F:dipeptidase activity"/>
    <property type="evidence" value="ECO:0007669"/>
    <property type="project" value="TreeGrafter"/>
</dbReference>
<accession>A0A0C3G2D2</accession>
<feature type="domain" description="Peptidase M20 dimerisation" evidence="2">
    <location>
        <begin position="328"/>
        <end position="419"/>
    </location>
</feature>
<dbReference type="SUPFAM" id="SSF55031">
    <property type="entry name" value="Bacterial exopeptidase dimerisation domain"/>
    <property type="match status" value="1"/>
</dbReference>
<comment type="similarity">
    <text evidence="1">Belongs to the peptidase M20A family.</text>
</comment>
<protein>
    <recommendedName>
        <fullName evidence="2">Peptidase M20 dimerisation domain-containing protein</fullName>
    </recommendedName>
</protein>
<dbReference type="AlphaFoldDB" id="A0A0C3G2D2"/>
<evidence type="ECO:0000256" key="1">
    <source>
        <dbReference type="ARBA" id="ARBA00006247"/>
    </source>
</evidence>
<dbReference type="PANTHER" id="PTHR30575">
    <property type="entry name" value="PEPTIDASE M20"/>
    <property type="match status" value="1"/>
</dbReference>
<dbReference type="HOGENOM" id="CLU_031812_1_1_1"/>
<reference evidence="4" key="2">
    <citation type="submission" date="2015-01" db="EMBL/GenBank/DDBJ databases">
        <title>Evolutionary Origins and Diversification of the Mycorrhizal Mutualists.</title>
        <authorList>
            <consortium name="DOE Joint Genome Institute"/>
            <consortium name="Mycorrhizal Genomics Consortium"/>
            <person name="Kohler A."/>
            <person name="Kuo A."/>
            <person name="Nagy L.G."/>
            <person name="Floudas D."/>
            <person name="Copeland A."/>
            <person name="Barry K.W."/>
            <person name="Cichocki N."/>
            <person name="Veneault-Fourrey C."/>
            <person name="LaButti K."/>
            <person name="Lindquist E.A."/>
            <person name="Lipzen A."/>
            <person name="Lundell T."/>
            <person name="Morin E."/>
            <person name="Murat C."/>
            <person name="Riley R."/>
            <person name="Ohm R."/>
            <person name="Sun H."/>
            <person name="Tunlid A."/>
            <person name="Henrissat B."/>
            <person name="Grigoriev I.V."/>
            <person name="Hibbett D.S."/>
            <person name="Martin F."/>
        </authorList>
    </citation>
    <scope>NUCLEOTIDE SEQUENCE [LARGE SCALE GENOMIC DNA]</scope>
    <source>
        <strain evidence="4">F 1598</strain>
    </source>
</reference>
<dbReference type="FunFam" id="3.30.70.360:FF:000004">
    <property type="entry name" value="Peptidase M20 domain-containing protein 2"/>
    <property type="match status" value="1"/>
</dbReference>
<dbReference type="InterPro" id="IPR036264">
    <property type="entry name" value="Bact_exopeptidase_dim_dom"/>
</dbReference>
<dbReference type="STRING" id="765440.A0A0C3G2D2"/>
<evidence type="ECO:0000259" key="2">
    <source>
        <dbReference type="Pfam" id="PF07687"/>
    </source>
</evidence>
<dbReference type="Gene3D" id="3.40.630.10">
    <property type="entry name" value="Zn peptidases"/>
    <property type="match status" value="1"/>
</dbReference>